<keyword evidence="1" id="KW-0547">Nucleotide-binding</keyword>
<dbReference type="PROSITE" id="PS00211">
    <property type="entry name" value="ABC_TRANSPORTER_1"/>
    <property type="match status" value="1"/>
</dbReference>
<dbReference type="CDD" id="cd03230">
    <property type="entry name" value="ABC_DR_subfamily_A"/>
    <property type="match status" value="1"/>
</dbReference>
<dbReference type="Gene3D" id="3.40.50.300">
    <property type="entry name" value="P-loop containing nucleotide triphosphate hydrolases"/>
    <property type="match status" value="1"/>
</dbReference>
<dbReference type="SUPFAM" id="SSF52540">
    <property type="entry name" value="P-loop containing nucleoside triphosphate hydrolases"/>
    <property type="match status" value="1"/>
</dbReference>
<dbReference type="PANTHER" id="PTHR43038">
    <property type="entry name" value="ATP-BINDING CASSETTE, SUB-FAMILY H, MEMBER 1"/>
    <property type="match status" value="1"/>
</dbReference>
<organism evidence="4 5">
    <name type="scientific">Candidatus Promineifilum breve</name>
    <dbReference type="NCBI Taxonomy" id="1806508"/>
    <lineage>
        <taxon>Bacteria</taxon>
        <taxon>Bacillati</taxon>
        <taxon>Chloroflexota</taxon>
        <taxon>Ardenticatenia</taxon>
        <taxon>Candidatus Promineifilales</taxon>
        <taxon>Candidatus Promineifilaceae</taxon>
        <taxon>Candidatus Promineifilum</taxon>
    </lineage>
</organism>
<evidence type="ECO:0000313" key="4">
    <source>
        <dbReference type="EMBL" id="CUS05638.1"/>
    </source>
</evidence>
<dbReference type="PANTHER" id="PTHR43038:SF3">
    <property type="entry name" value="ABC TRANSPORTER G FAMILY MEMBER 20 ISOFORM X1"/>
    <property type="match status" value="1"/>
</dbReference>
<evidence type="ECO:0000256" key="2">
    <source>
        <dbReference type="ARBA" id="ARBA00022840"/>
    </source>
</evidence>
<dbReference type="PROSITE" id="PS50893">
    <property type="entry name" value="ABC_TRANSPORTER_2"/>
    <property type="match status" value="1"/>
</dbReference>
<gene>
    <name evidence="4" type="ORF">CFX0092_B0104</name>
</gene>
<keyword evidence="2 4" id="KW-0067">ATP-binding</keyword>
<dbReference type="OrthoDB" id="9767778at2"/>
<dbReference type="EMBL" id="LN890656">
    <property type="protein sequence ID" value="CUS05638.1"/>
    <property type="molecule type" value="Genomic_DNA"/>
</dbReference>
<dbReference type="AlphaFoldDB" id="A0A160T8B0"/>
<name>A0A160T8B0_9CHLR</name>
<sequence length="240" mass="25234">MIEVNAVSKSFGRQKVLDNISLTIPRGQIFGLLGPSGAGKTTLIRLITGAEECDAGTVLVGGQRSPSFAALRQMGFMPQNDGLYTDISGGDNLAFFGGLFGLRGDGLRAAVAAKLALVGLTADAGKLVQHYSGGMKKRLSLAVALLHDPALLMLDEPTVGIDPVLRRAIWDEFARQRAAGVTLVVTTHVMDEIANCDQAALIHDGRLIAHGTIAELTALGRGNIENLFLAQTNNKAGMTS</sequence>
<dbReference type="KEGG" id="pbf:CFX0092_B0104"/>
<accession>A0A160T8B0</accession>
<dbReference type="InterPro" id="IPR017871">
    <property type="entry name" value="ABC_transporter-like_CS"/>
</dbReference>
<dbReference type="GO" id="GO:0016887">
    <property type="term" value="F:ATP hydrolysis activity"/>
    <property type="evidence" value="ECO:0007669"/>
    <property type="project" value="InterPro"/>
</dbReference>
<evidence type="ECO:0000259" key="3">
    <source>
        <dbReference type="PROSITE" id="PS50893"/>
    </source>
</evidence>
<dbReference type="GO" id="GO:0005524">
    <property type="term" value="F:ATP binding"/>
    <property type="evidence" value="ECO:0007669"/>
    <property type="project" value="UniProtKB-KW"/>
</dbReference>
<proteinExistence type="predicted"/>
<dbReference type="Pfam" id="PF00005">
    <property type="entry name" value="ABC_tran"/>
    <property type="match status" value="1"/>
</dbReference>
<dbReference type="SMART" id="SM00382">
    <property type="entry name" value="AAA"/>
    <property type="match status" value="1"/>
</dbReference>
<evidence type="ECO:0000256" key="1">
    <source>
        <dbReference type="ARBA" id="ARBA00022741"/>
    </source>
</evidence>
<keyword evidence="5" id="KW-1185">Reference proteome</keyword>
<reference evidence="4" key="1">
    <citation type="submission" date="2016-01" db="EMBL/GenBank/DDBJ databases">
        <authorList>
            <person name="Mcilroy J.S."/>
            <person name="Karst M S."/>
            <person name="Albertsen M."/>
        </authorList>
    </citation>
    <scope>NUCLEOTIDE SEQUENCE</scope>
    <source>
        <strain evidence="4">Cfx-K</strain>
    </source>
</reference>
<dbReference type="InterPro" id="IPR027417">
    <property type="entry name" value="P-loop_NTPase"/>
</dbReference>
<evidence type="ECO:0000313" key="5">
    <source>
        <dbReference type="Proteomes" id="UP000215027"/>
    </source>
</evidence>
<dbReference type="RefSeq" id="WP_095045026.1">
    <property type="nucleotide sequence ID" value="NZ_LN890656.1"/>
</dbReference>
<dbReference type="Proteomes" id="UP000215027">
    <property type="component" value="Chromosome II"/>
</dbReference>
<protein>
    <submittedName>
        <fullName evidence="4">ABC transporter ATP-binding protein</fullName>
    </submittedName>
</protein>
<feature type="domain" description="ABC transporter" evidence="3">
    <location>
        <begin position="2"/>
        <end position="229"/>
    </location>
</feature>
<dbReference type="InterPro" id="IPR003593">
    <property type="entry name" value="AAA+_ATPase"/>
</dbReference>
<dbReference type="InterPro" id="IPR003439">
    <property type="entry name" value="ABC_transporter-like_ATP-bd"/>
</dbReference>